<dbReference type="Gene3D" id="3.40.190.10">
    <property type="entry name" value="Periplasmic binding protein-like II"/>
    <property type="match status" value="1"/>
</dbReference>
<dbReference type="EMBL" id="FRBD01000015">
    <property type="protein sequence ID" value="SHK87788.1"/>
    <property type="molecule type" value="Genomic_DNA"/>
</dbReference>
<dbReference type="OrthoDB" id="7248418at2"/>
<protein>
    <recommendedName>
        <fullName evidence="3">Solute-binding protein family 3/N-terminal domain-containing protein</fullName>
    </recommendedName>
</protein>
<organism evidence="4 5">
    <name type="scientific">Xylanibacter ruminicola</name>
    <name type="common">Prevotella ruminicola</name>
    <dbReference type="NCBI Taxonomy" id="839"/>
    <lineage>
        <taxon>Bacteria</taxon>
        <taxon>Pseudomonadati</taxon>
        <taxon>Bacteroidota</taxon>
        <taxon>Bacteroidia</taxon>
        <taxon>Bacteroidales</taxon>
        <taxon>Prevotellaceae</taxon>
        <taxon>Xylanibacter</taxon>
    </lineage>
</organism>
<sequence>MKMIHRQLTAIILLLAVATSAAAQSLSERYPTERPVIIVCNYKKPAGYYLDVANKMAEKIGVKLKFETQMGDAGWDNFVNGEADLILTNNEKYDRSGYTTSKSIVDYQRVSADSITEMHLTGKDRQLMEQIDDTYMRMKQNGEIEEIQQRWLHPEKAKTETPKTVIHLANALLILSAILIVLGLMRMWHIHKTRKHTAEIKEMINQAQHMHNSYVYQDDKAAHDLKLKYDAIMCNPFVAIAFYDKNGRLVEMNETMKRTRHENTAYLRQPLYNADGEVSNYIVAVDKRKLTT</sequence>
<feature type="chain" id="PRO_5012048254" description="Solute-binding protein family 3/N-terminal domain-containing protein" evidence="2">
    <location>
        <begin position="24"/>
        <end position="292"/>
    </location>
</feature>
<keyword evidence="2" id="KW-0732">Signal</keyword>
<gene>
    <name evidence="4" type="ORF">SAMN05216463_1156</name>
</gene>
<evidence type="ECO:0000256" key="1">
    <source>
        <dbReference type="SAM" id="Phobius"/>
    </source>
</evidence>
<dbReference type="Pfam" id="PF00497">
    <property type="entry name" value="SBP_bac_3"/>
    <property type="match status" value="1"/>
</dbReference>
<feature type="transmembrane region" description="Helical" evidence="1">
    <location>
        <begin position="165"/>
        <end position="185"/>
    </location>
</feature>
<evidence type="ECO:0000256" key="2">
    <source>
        <dbReference type="SAM" id="SignalP"/>
    </source>
</evidence>
<name>A0A1M6W2E5_XYLRU</name>
<accession>A0A1M6W2E5</accession>
<dbReference type="Proteomes" id="UP000184130">
    <property type="component" value="Unassembled WGS sequence"/>
</dbReference>
<keyword evidence="1" id="KW-1133">Transmembrane helix</keyword>
<dbReference type="SUPFAM" id="SSF53850">
    <property type="entry name" value="Periplasmic binding protein-like II"/>
    <property type="match status" value="1"/>
</dbReference>
<evidence type="ECO:0000313" key="5">
    <source>
        <dbReference type="Proteomes" id="UP000184130"/>
    </source>
</evidence>
<keyword evidence="1" id="KW-0472">Membrane</keyword>
<dbReference type="AlphaFoldDB" id="A0A1M6W2E5"/>
<dbReference type="RefSeq" id="WP_073209120.1">
    <property type="nucleotide sequence ID" value="NZ_FRBD01000015.1"/>
</dbReference>
<proteinExistence type="predicted"/>
<evidence type="ECO:0000313" key="4">
    <source>
        <dbReference type="EMBL" id="SHK87788.1"/>
    </source>
</evidence>
<keyword evidence="1" id="KW-0812">Transmembrane</keyword>
<reference evidence="4 5" key="1">
    <citation type="submission" date="2016-11" db="EMBL/GenBank/DDBJ databases">
        <authorList>
            <person name="Jaros S."/>
            <person name="Januszkiewicz K."/>
            <person name="Wedrychowicz H."/>
        </authorList>
    </citation>
    <scope>NUCLEOTIDE SEQUENCE [LARGE SCALE GENOMIC DNA]</scope>
    <source>
        <strain evidence="4 5">KHT3</strain>
    </source>
</reference>
<dbReference type="InterPro" id="IPR001638">
    <property type="entry name" value="Solute-binding_3/MltF_N"/>
</dbReference>
<feature type="signal peptide" evidence="2">
    <location>
        <begin position="1"/>
        <end position="23"/>
    </location>
</feature>
<feature type="domain" description="Solute-binding protein family 3/N-terminal" evidence="3">
    <location>
        <begin position="35"/>
        <end position="153"/>
    </location>
</feature>
<evidence type="ECO:0000259" key="3">
    <source>
        <dbReference type="Pfam" id="PF00497"/>
    </source>
</evidence>